<dbReference type="EMBL" id="DP000010">
    <property type="protein sequence ID" value="ABA95048.1"/>
    <property type="molecule type" value="Genomic_DNA"/>
</dbReference>
<dbReference type="PROSITE" id="PS50966">
    <property type="entry name" value="ZF_SWIM"/>
    <property type="match status" value="1"/>
</dbReference>
<gene>
    <name evidence="7" type="ordered locus">LOC_Os11g43060</name>
</gene>
<feature type="region of interest" description="Disordered" evidence="5">
    <location>
        <begin position="1049"/>
        <end position="1130"/>
    </location>
</feature>
<dbReference type="Pfam" id="PF03108">
    <property type="entry name" value="DBD_Tnp_Mut"/>
    <property type="match status" value="2"/>
</dbReference>
<evidence type="ECO:0000256" key="3">
    <source>
        <dbReference type="ARBA" id="ARBA00022833"/>
    </source>
</evidence>
<evidence type="ECO:0000313" key="7">
    <source>
        <dbReference type="EMBL" id="ABA95048.1"/>
    </source>
</evidence>
<dbReference type="PANTHER" id="PTHR31973">
    <property type="entry name" value="POLYPROTEIN, PUTATIVE-RELATED"/>
    <property type="match status" value="1"/>
</dbReference>
<proteinExistence type="predicted"/>
<evidence type="ECO:0000259" key="6">
    <source>
        <dbReference type="PROSITE" id="PS50966"/>
    </source>
</evidence>
<feature type="region of interest" description="Disordered" evidence="5">
    <location>
        <begin position="122"/>
        <end position="151"/>
    </location>
</feature>
<evidence type="ECO:0000256" key="2">
    <source>
        <dbReference type="ARBA" id="ARBA00022771"/>
    </source>
</evidence>
<dbReference type="Pfam" id="PF10551">
    <property type="entry name" value="MULE"/>
    <property type="match status" value="2"/>
</dbReference>
<feature type="region of interest" description="Disordered" evidence="5">
    <location>
        <begin position="562"/>
        <end position="594"/>
    </location>
</feature>
<dbReference type="SMART" id="SM00575">
    <property type="entry name" value="ZnF_PMZ"/>
    <property type="match status" value="1"/>
</dbReference>
<dbReference type="PANTHER" id="PTHR31973:SF195">
    <property type="entry name" value="MUDR FAMILY TRANSPOSASE"/>
    <property type="match status" value="1"/>
</dbReference>
<dbReference type="InterPro" id="IPR004332">
    <property type="entry name" value="Transposase_MuDR"/>
</dbReference>
<reference evidence="7" key="2">
    <citation type="submission" date="2005-04" db="EMBL/GenBank/DDBJ databases">
        <authorList>
            <person name="Buell C.R."/>
            <person name="Wing R.A."/>
            <person name="McCombie W.A."/>
            <person name="Ouyang S."/>
        </authorList>
    </citation>
    <scope>NUCLEOTIDE SEQUENCE</scope>
</reference>
<dbReference type="InterPro" id="IPR007527">
    <property type="entry name" value="Znf_SWIM"/>
</dbReference>
<feature type="compositionally biased region" description="Polar residues" evidence="5">
    <location>
        <begin position="1049"/>
        <end position="1062"/>
    </location>
</feature>
<evidence type="ECO:0000256" key="5">
    <source>
        <dbReference type="SAM" id="MobiDB-lite"/>
    </source>
</evidence>
<dbReference type="InterPro" id="IPR018289">
    <property type="entry name" value="MULE_transposase_dom"/>
</dbReference>
<feature type="compositionally biased region" description="Basic and acidic residues" evidence="5">
    <location>
        <begin position="1065"/>
        <end position="1074"/>
    </location>
</feature>
<dbReference type="Pfam" id="PF09322">
    <property type="entry name" value="DUF1979"/>
    <property type="match status" value="1"/>
</dbReference>
<reference evidence="7" key="1">
    <citation type="journal article" date="2005" name="BMC Biol.">
        <title>The sequence of rice chromosomes 11 and 12, rich in disease resistance genes and recent gene duplications.</title>
        <authorList>
            <consortium name="The rice chromosomes 11 and 12 sequencing consortia"/>
        </authorList>
    </citation>
    <scope>NUCLEOTIDE SEQUENCE [LARGE SCALE GENOMIC DNA]</scope>
</reference>
<protein>
    <submittedName>
        <fullName evidence="7">Transposon protein, putative, Mutator sub-class</fullName>
    </submittedName>
</protein>
<feature type="compositionally biased region" description="Basic and acidic residues" evidence="5">
    <location>
        <begin position="562"/>
        <end position="573"/>
    </location>
</feature>
<evidence type="ECO:0000256" key="4">
    <source>
        <dbReference type="PROSITE-ProRule" id="PRU00325"/>
    </source>
</evidence>
<keyword evidence="1" id="KW-0479">Metal-binding</keyword>
<reference evidence="7" key="3">
    <citation type="submission" date="2006-01" db="EMBL/GenBank/DDBJ databases">
        <authorList>
            <person name="Buell R."/>
        </authorList>
    </citation>
    <scope>NUCLEOTIDE SEQUENCE</scope>
</reference>
<feature type="domain" description="SWIM-type" evidence="6">
    <location>
        <begin position="728"/>
        <end position="766"/>
    </location>
</feature>
<dbReference type="InterPro" id="IPR015401">
    <property type="entry name" value="Transposase_MuDR_N"/>
</dbReference>
<evidence type="ECO:0000256" key="1">
    <source>
        <dbReference type="ARBA" id="ARBA00022723"/>
    </source>
</evidence>
<keyword evidence="2 4" id="KW-0863">Zinc-finger</keyword>
<organism evidence="7">
    <name type="scientific">Oryza sativa subsp. japonica</name>
    <name type="common">Rice</name>
    <dbReference type="NCBI Taxonomy" id="39947"/>
    <lineage>
        <taxon>Eukaryota</taxon>
        <taxon>Viridiplantae</taxon>
        <taxon>Streptophyta</taxon>
        <taxon>Embryophyta</taxon>
        <taxon>Tracheophyta</taxon>
        <taxon>Spermatophyta</taxon>
        <taxon>Magnoliopsida</taxon>
        <taxon>Liliopsida</taxon>
        <taxon>Poales</taxon>
        <taxon>Poaceae</taxon>
        <taxon>BOP clade</taxon>
        <taxon>Oryzoideae</taxon>
        <taxon>Oryzeae</taxon>
        <taxon>Oryzinae</taxon>
        <taxon>Oryza</taxon>
        <taxon>Oryza sativa</taxon>
    </lineage>
</organism>
<name>Q2R0C2_ORYSJ</name>
<dbReference type="GO" id="GO:0008270">
    <property type="term" value="F:zinc ion binding"/>
    <property type="evidence" value="ECO:0007669"/>
    <property type="project" value="UniProtKB-KW"/>
</dbReference>
<keyword evidence="3" id="KW-0862">Zinc</keyword>
<accession>Q2R0C2</accession>
<feature type="region of interest" description="Disordered" evidence="5">
    <location>
        <begin position="167"/>
        <end position="186"/>
    </location>
</feature>
<dbReference type="InterPro" id="IPR006564">
    <property type="entry name" value="Znf_PMZ"/>
</dbReference>
<sequence length="1769" mass="201566">MSSKVTFQIVHGEGNIRFGPDGVDLSDFVMTSKGIDRPAERTFQSIYSWLLRGFRIDQEVYTMSVSVVVSRAIEGYFWELMPMDSTAAWRRYVEMAFERSWPLVIFVSVQEKDTNVLMRTEDVEGPSNAGDVVGPSMENEENQPREEQAMGMADEGERVGIIVDEMEREDSDNEQAEDDASSDEEGDVMATDWANEDFSGLVILEGDHVPWEYKENEVIEGARYAHKDEMKEAVKHWAVSLQREFRVVKSTNYVYEVRCMKEDCPWRVHAYKGKWNDYWKVSIVTEHKCYLQGVEKYHRNITSAFVASEMYSSVVGNIGFEPKSIIRHIENKFKYTISYAKAWRAKQKIIEMRYGTFEASYDNLPRLLATIAQRNNNTYYDLHTFTSVDDRTKSVLQRAFFSLGACINAFVHCRPVLCIDGTFMTGKYRGQILTAIGCDGNNQVLPMAFAFVESENTESWYWFLERVHIAVVRMRPNVCLIHDRHAGMLRAIDYLKNGWDEKGLPAKWPDVRSRWCMRHMGANFYKQFKNKHLMELFKRLCAQNQEKKFNELWDKLDELTTKQTDEQSRRPQVEGDEPPIPLGALHDDPPTMRRRSGSSIRNFSQWIENEPKEKWSLLFDTDGSRYGIMTTNLAEVYNWVMRGVRVLPLVAIVEFILHGTQAYFRDRYKKIGPSMADNNIVFGNVVTKYMEDKIKKARRHRVVAQGTQVHRYEIMCVDRSRRGIYRKQAVQECVLKADGGCTCSCMKPKLHHLPCSHVLAAAGDCGISPNVYVSNYFRKEAIFHTWSEEIYGFGISGSYTTLSAQVFYIPDPSKLRVKKGRRQTRRIRNDMDESEAASLRSRPGETWLTRRGQLAGALWAPRVQQYVDDWVLATEEVINELFPHTEENYCDYLRWYLPRTRARVTFTPDAPEPHVAAVTDAYPTHRDRDYFVAADAARDISADITAVQVRLNRGLHLTDVEQRATFDRMQEKMRAVMRVFSCRSAVDVVPPAGPCLPSSAFAGMTGASASSAGAFATSSGAFASSSSHGASIPRPHAGYAAGIFGTGASSSHAGRTGPTSQFYDDDLHGADHQDVLGSSQLGGAPEAHTQEQPEVTPVQAGRVGRAVPPDRPTYSQGHIRAQGRRDRERGKGVTVQEIMAQVACSSIPSELPSRTDHDAEFSVCVQFGQFTAKLDDGTCVEVAHNGLNGLWTIMSAHWRAWKRILQQGKSDRKLIYFVDVEDKPIHLMTDSIVLEVNEVAMGEVVTGRQGDVQECSNCIDWDSLEIAPIPHNQVPQLAIDWDALEIEPIPQHQLGSSMPLMKEDEMYTFVGLRAEDKRAEQARIEAEMQRDSVPTSGSAHTEGDLILNEAEIAINDVIPSESEIFYDKDDPPMEVGSSYVSMNEFRLAVRQHAIKGQFQLGTEKSDKERFRGFCTADECPWAIMARLMPNEKSVRVTLNKFPHTCASTGRVKTKMASYKWVAEKAIPFLKKDPNIGAKKLMGDLETKYNVTLGYHAVYRGMVMAKDKIFGTWEESFAYLFNFKAEVELKMPGSVVEIDVQENADGVYFHRFFCAFKPAIDGFINGCRPYLSIDSTALNGSWNGQLASATSIDGHNWMFPVAFGFFQSETTNNWTWFMQQLHKAIGEQSHLAVSSNACKGLENAMKNVFSTAEHRECFWHLMQNFIKKFHGPVFGNMYPTTRSYMTDRYEYYMNKIHEANPDVKPYLETYHILLWMRSKFSEEIKYDFITNNLAKSWNKWIKDMKDIVLLQISQMASEQRQWIYLRDGGR</sequence>